<gene>
    <name evidence="1" type="ORF">Q604_UNBC17895G0002</name>
</gene>
<proteinExistence type="predicted"/>
<reference evidence="1" key="1">
    <citation type="submission" date="2013-12" db="EMBL/GenBank/DDBJ databases">
        <title>A Varibaculum cambriense genome reconstructed from a premature infant gut community with otherwise low bacterial novelty that shifts toward anaerobic metabolism during the third week of life.</title>
        <authorList>
            <person name="Brown C.T."/>
            <person name="Sharon I."/>
            <person name="Thomas B.C."/>
            <person name="Castelle C.J."/>
            <person name="Morowitz M.J."/>
            <person name="Banfield J.F."/>
        </authorList>
    </citation>
    <scope>NUCLEOTIDE SEQUENCE</scope>
</reference>
<accession>W1X486</accession>
<evidence type="ECO:0000313" key="1">
    <source>
        <dbReference type="EMBL" id="ETJ25227.1"/>
    </source>
</evidence>
<name>W1X486_9ZZZZ</name>
<comment type="caution">
    <text evidence="1">The sequence shown here is derived from an EMBL/GenBank/DDBJ whole genome shotgun (WGS) entry which is preliminary data.</text>
</comment>
<dbReference type="EMBL" id="AZMM01017895">
    <property type="protein sequence ID" value="ETJ25227.1"/>
    <property type="molecule type" value="Genomic_DNA"/>
</dbReference>
<protein>
    <submittedName>
        <fullName evidence="1">Uncharacterized protein</fullName>
    </submittedName>
</protein>
<organism evidence="1">
    <name type="scientific">human gut metagenome</name>
    <dbReference type="NCBI Taxonomy" id="408170"/>
    <lineage>
        <taxon>unclassified sequences</taxon>
        <taxon>metagenomes</taxon>
        <taxon>organismal metagenomes</taxon>
    </lineage>
</organism>
<feature type="non-terminal residue" evidence="1">
    <location>
        <position position="1"/>
    </location>
</feature>
<dbReference type="AlphaFoldDB" id="W1X486"/>
<sequence length="25" mass="2823">FAKEVAAVDSFAELKENLKKTLEKN</sequence>